<dbReference type="OrthoDB" id="503948at2"/>
<comment type="caution">
    <text evidence="2">The sequence shown here is derived from an EMBL/GenBank/DDBJ whole genome shotgun (WGS) entry which is preliminary data.</text>
</comment>
<evidence type="ECO:0000256" key="1">
    <source>
        <dbReference type="SAM" id="Phobius"/>
    </source>
</evidence>
<proteinExistence type="predicted"/>
<dbReference type="EMBL" id="AZEC01000004">
    <property type="protein sequence ID" value="KRL13296.1"/>
    <property type="molecule type" value="Genomic_DNA"/>
</dbReference>
<evidence type="ECO:0000313" key="2">
    <source>
        <dbReference type="EMBL" id="KRL13296.1"/>
    </source>
</evidence>
<dbReference type="InterPro" id="IPR029058">
    <property type="entry name" value="AB_hydrolase_fold"/>
</dbReference>
<feature type="transmembrane region" description="Helical" evidence="1">
    <location>
        <begin position="7"/>
        <end position="26"/>
    </location>
</feature>
<keyword evidence="1" id="KW-1133">Transmembrane helix</keyword>
<gene>
    <name evidence="2" type="ORF">FD09_GL002123</name>
</gene>
<name>A0A0R1MYT4_9LACO</name>
<evidence type="ECO:0008006" key="4">
    <source>
        <dbReference type="Google" id="ProtNLM"/>
    </source>
</evidence>
<dbReference type="AlphaFoldDB" id="A0A0R1MYT4"/>
<evidence type="ECO:0000313" key="3">
    <source>
        <dbReference type="Proteomes" id="UP000051330"/>
    </source>
</evidence>
<dbReference type="InterPro" id="IPR010315">
    <property type="entry name" value="DUF915_hydro-like"/>
</dbReference>
<protein>
    <recommendedName>
        <fullName evidence="4">Cell surface hydrolase</fullName>
    </recommendedName>
</protein>
<keyword evidence="1" id="KW-0472">Membrane</keyword>
<dbReference type="PATRIC" id="fig|1423792.3.peg.2165"/>
<dbReference type="Proteomes" id="UP000051330">
    <property type="component" value="Unassembled WGS sequence"/>
</dbReference>
<dbReference type="SUPFAM" id="SSF53474">
    <property type="entry name" value="alpha/beta-Hydrolases"/>
    <property type="match status" value="1"/>
</dbReference>
<dbReference type="STRING" id="1423792.FD09_GL002123"/>
<dbReference type="Pfam" id="PF06028">
    <property type="entry name" value="DUF915"/>
    <property type="match status" value="1"/>
</dbReference>
<keyword evidence="1" id="KW-0812">Transmembrane</keyword>
<sequence length="285" mass="31914">MHKQTKLIIGSVGVVVVLVALVGFVLNRQQDSAQSQYVQITTPTLFFHGWGSSYHAEEHMANAAKQAGVTDTIIRADVSRQGKVTLVGQIPANAKNPIVEVNYADNRNTHYHTDGRWMRNVLVALQAKYHITKFNVVGHSMGNMAIAFYLLDNAGNNKLPKLQKQVDIAGHYNGILGINDKPNQMKLRKSGQPTVMDADYQELLGLRQKYPWKQVDVLNIYGDKDDGTHSDGDVSNASSKSLRYLIADRAKSYREKKIVGPDAQHSKLHENPEVDRLLINFIWQN</sequence>
<dbReference type="RefSeq" id="WP_057819170.1">
    <property type="nucleotide sequence ID" value="NZ_AZEC01000004.1"/>
</dbReference>
<keyword evidence="3" id="KW-1185">Reference proteome</keyword>
<accession>A0A0R1MYT4</accession>
<organism evidence="2 3">
    <name type="scientific">Schleiferilactobacillus perolens DSM 12744</name>
    <dbReference type="NCBI Taxonomy" id="1423792"/>
    <lineage>
        <taxon>Bacteria</taxon>
        <taxon>Bacillati</taxon>
        <taxon>Bacillota</taxon>
        <taxon>Bacilli</taxon>
        <taxon>Lactobacillales</taxon>
        <taxon>Lactobacillaceae</taxon>
        <taxon>Schleiferilactobacillus</taxon>
    </lineage>
</organism>
<dbReference type="Gene3D" id="3.40.50.1820">
    <property type="entry name" value="alpha/beta hydrolase"/>
    <property type="match status" value="1"/>
</dbReference>
<reference evidence="2 3" key="1">
    <citation type="journal article" date="2015" name="Genome Announc.">
        <title>Expanding the biotechnology potential of lactobacilli through comparative genomics of 213 strains and associated genera.</title>
        <authorList>
            <person name="Sun Z."/>
            <person name="Harris H.M."/>
            <person name="McCann A."/>
            <person name="Guo C."/>
            <person name="Argimon S."/>
            <person name="Zhang W."/>
            <person name="Yang X."/>
            <person name="Jeffery I.B."/>
            <person name="Cooney J.C."/>
            <person name="Kagawa T.F."/>
            <person name="Liu W."/>
            <person name="Song Y."/>
            <person name="Salvetti E."/>
            <person name="Wrobel A."/>
            <person name="Rasinkangas P."/>
            <person name="Parkhill J."/>
            <person name="Rea M.C."/>
            <person name="O'Sullivan O."/>
            <person name="Ritari J."/>
            <person name="Douillard F.P."/>
            <person name="Paul Ross R."/>
            <person name="Yang R."/>
            <person name="Briner A.E."/>
            <person name="Felis G.E."/>
            <person name="de Vos W.M."/>
            <person name="Barrangou R."/>
            <person name="Klaenhammer T.R."/>
            <person name="Caufield P.W."/>
            <person name="Cui Y."/>
            <person name="Zhang H."/>
            <person name="O'Toole P.W."/>
        </authorList>
    </citation>
    <scope>NUCLEOTIDE SEQUENCE [LARGE SCALE GENOMIC DNA]</scope>
    <source>
        <strain evidence="2 3">DSM 12744</strain>
    </source>
</reference>